<gene>
    <name evidence="7" type="ORF">FQP85_23065</name>
</gene>
<accession>A0ABY3F703</accession>
<dbReference type="PANTHER" id="PTHR43806">
    <property type="entry name" value="PEPTIDASE S8"/>
    <property type="match status" value="1"/>
</dbReference>
<dbReference type="PROSITE" id="PS00136">
    <property type="entry name" value="SUBTILASE_ASP"/>
    <property type="match status" value="1"/>
</dbReference>
<keyword evidence="8" id="KW-1185">Reference proteome</keyword>
<dbReference type="InterPro" id="IPR036852">
    <property type="entry name" value="Peptidase_S8/S53_dom_sf"/>
</dbReference>
<keyword evidence="2 5" id="KW-0645">Protease</keyword>
<dbReference type="InterPro" id="IPR050131">
    <property type="entry name" value="Peptidase_S8_subtilisin-like"/>
</dbReference>
<reference evidence="7 8" key="1">
    <citation type="submission" date="2019-07" db="EMBL/GenBank/DDBJ databases">
        <title>Diversity of Bacteria from Kongsfjorden, Arctic.</title>
        <authorList>
            <person name="Yu Y."/>
        </authorList>
    </citation>
    <scope>NUCLEOTIDE SEQUENCE [LARGE SCALE GENOMIC DNA]</scope>
    <source>
        <strain evidence="7 8">SM1927</strain>
    </source>
</reference>
<evidence type="ECO:0000256" key="1">
    <source>
        <dbReference type="ARBA" id="ARBA00011073"/>
    </source>
</evidence>
<comment type="similarity">
    <text evidence="1 5">Belongs to the peptidase S8 family.</text>
</comment>
<proteinExistence type="inferred from homology"/>
<feature type="domain" description="Peptidase S8/S53" evidence="6">
    <location>
        <begin position="162"/>
        <end position="372"/>
    </location>
</feature>
<dbReference type="Proteomes" id="UP000317938">
    <property type="component" value="Unassembled WGS sequence"/>
</dbReference>
<evidence type="ECO:0000256" key="5">
    <source>
        <dbReference type="PROSITE-ProRule" id="PRU01240"/>
    </source>
</evidence>
<dbReference type="CDD" id="cd00306">
    <property type="entry name" value="Peptidases_S8_S53"/>
    <property type="match status" value="1"/>
</dbReference>
<dbReference type="Gene3D" id="3.40.50.200">
    <property type="entry name" value="Peptidase S8/S53 domain"/>
    <property type="match status" value="1"/>
</dbReference>
<sequence>MLKYLNWHIVFSCLIIVVCLFARDVSAQASLDKLQFKSSKGSVVFAKHDSNFLIDDAGKMYAFNKKIIILSLLSVDEISQLHDEIKQVQVIANIGSELVYWVTPRPEYFFDVYLALSKHQDVLEIEPDIAPVTKLVTSGTSRQTSSVLVSQNAPLCDKPENTVRVAIIDDGFDFTHPEFDDLTVLFEYDPDEKTLATSAKNPTDYHGTRVVGVIAAKQDNIGVEGFAPTSEIIAIRQVSTWSSSIILAFQVAKLMKADVINCSWVLPLLSGITSLVIENVASASNAPIIVVSAGNSGKKACEVNHLSALSSVVVIGAINKNGNVAEFSNYGQCVDYYAPSSIASTSLNGYVNFGGTSSSAAIVSGVVAQLKACGVEYPLTKLTMVENILPAHVVNKNNIKSVTLIRSKGSEINEH</sequence>
<dbReference type="PRINTS" id="PR00723">
    <property type="entry name" value="SUBTILISIN"/>
</dbReference>
<comment type="caution">
    <text evidence="7">The sequence shown here is derived from an EMBL/GenBank/DDBJ whole genome shotgun (WGS) entry which is preliminary data.</text>
</comment>
<keyword evidence="3 5" id="KW-0378">Hydrolase</keyword>
<evidence type="ECO:0000313" key="7">
    <source>
        <dbReference type="EMBL" id="TVU79647.1"/>
    </source>
</evidence>
<feature type="active site" description="Charge relay system" evidence="5">
    <location>
        <position position="169"/>
    </location>
</feature>
<evidence type="ECO:0000256" key="2">
    <source>
        <dbReference type="ARBA" id="ARBA00022670"/>
    </source>
</evidence>
<name>A0ABY3F703_9GAMM</name>
<evidence type="ECO:0000313" key="8">
    <source>
        <dbReference type="Proteomes" id="UP000317938"/>
    </source>
</evidence>
<evidence type="ECO:0000259" key="6">
    <source>
        <dbReference type="Pfam" id="PF00082"/>
    </source>
</evidence>
<protein>
    <submittedName>
        <fullName evidence="7">S8/S53 family peptidase</fullName>
    </submittedName>
</protein>
<dbReference type="InterPro" id="IPR000209">
    <property type="entry name" value="Peptidase_S8/S53_dom"/>
</dbReference>
<dbReference type="InterPro" id="IPR015500">
    <property type="entry name" value="Peptidase_S8_subtilisin-rel"/>
</dbReference>
<dbReference type="Pfam" id="PF00082">
    <property type="entry name" value="Peptidase_S8"/>
    <property type="match status" value="1"/>
</dbReference>
<organism evidence="7 8">
    <name type="scientific">Pseudoalteromonas neustonica</name>
    <dbReference type="NCBI Taxonomy" id="1840331"/>
    <lineage>
        <taxon>Bacteria</taxon>
        <taxon>Pseudomonadati</taxon>
        <taxon>Pseudomonadota</taxon>
        <taxon>Gammaproteobacteria</taxon>
        <taxon>Alteromonadales</taxon>
        <taxon>Pseudoalteromonadaceae</taxon>
        <taxon>Pseudoalteromonas</taxon>
    </lineage>
</organism>
<feature type="active site" description="Charge relay system" evidence="5">
    <location>
        <position position="206"/>
    </location>
</feature>
<dbReference type="SUPFAM" id="SSF52743">
    <property type="entry name" value="Subtilisin-like"/>
    <property type="match status" value="1"/>
</dbReference>
<evidence type="ECO:0000256" key="4">
    <source>
        <dbReference type="ARBA" id="ARBA00022825"/>
    </source>
</evidence>
<evidence type="ECO:0000256" key="3">
    <source>
        <dbReference type="ARBA" id="ARBA00022801"/>
    </source>
</evidence>
<dbReference type="EMBL" id="VNFF01000042">
    <property type="protein sequence ID" value="TVU79647.1"/>
    <property type="molecule type" value="Genomic_DNA"/>
</dbReference>
<dbReference type="PROSITE" id="PS51892">
    <property type="entry name" value="SUBTILASE"/>
    <property type="match status" value="1"/>
</dbReference>
<feature type="active site" description="Charge relay system" evidence="5">
    <location>
        <position position="357"/>
    </location>
</feature>
<keyword evidence="4 5" id="KW-0720">Serine protease</keyword>
<dbReference type="InterPro" id="IPR023827">
    <property type="entry name" value="Peptidase_S8_Asp-AS"/>
</dbReference>
<dbReference type="PANTHER" id="PTHR43806:SF11">
    <property type="entry name" value="CEREVISIN-RELATED"/>
    <property type="match status" value="1"/>
</dbReference>